<dbReference type="Pfam" id="PF03777">
    <property type="entry name" value="ChpA-C"/>
    <property type="match status" value="1"/>
</dbReference>
<reference evidence="11 12" key="1">
    <citation type="submission" date="2017-09" db="EMBL/GenBank/DDBJ databases">
        <authorList>
            <person name="Lee N."/>
            <person name="Cho B.-K."/>
        </authorList>
    </citation>
    <scope>NUCLEOTIDE SEQUENCE [LARGE SCALE GENOMIC DNA]</scope>
    <source>
        <strain evidence="11 12">ATCC 12461</strain>
    </source>
</reference>
<dbReference type="AlphaFoldDB" id="A0A5J6HN05"/>
<evidence type="ECO:0000259" key="10">
    <source>
        <dbReference type="PROSITE" id="PS51884"/>
    </source>
</evidence>
<feature type="signal peptide" evidence="9">
    <location>
        <begin position="1"/>
        <end position="26"/>
    </location>
</feature>
<dbReference type="OrthoDB" id="3544424at2"/>
<keyword evidence="4 9" id="KW-0732">Signal</keyword>
<keyword evidence="12" id="KW-1185">Reference proteome</keyword>
<evidence type="ECO:0000256" key="3">
    <source>
        <dbReference type="ARBA" id="ARBA00022525"/>
    </source>
</evidence>
<proteinExistence type="predicted"/>
<evidence type="ECO:0000313" key="12">
    <source>
        <dbReference type="Proteomes" id="UP000326553"/>
    </source>
</evidence>
<sequence>MRVRTLSVAVLIAASVVVGGAGQAIADPGPDDGPTATGVSSNNPGVISGNNLQVPVELGANVCGNTVDILAALNPALGNLCKAN</sequence>
<evidence type="ECO:0000256" key="8">
    <source>
        <dbReference type="SAM" id="MobiDB-lite"/>
    </source>
</evidence>
<protein>
    <submittedName>
        <fullName evidence="11">Chaplin</fullName>
    </submittedName>
</protein>
<comment type="subcellular location">
    <subcellularLocation>
        <location evidence="1">Secreted</location>
        <location evidence="1">Cell wall</location>
    </subcellularLocation>
</comment>
<accession>A0A5J6HN05</accession>
<organism evidence="11 12">
    <name type="scientific">Streptomyces alboniger</name>
    <dbReference type="NCBI Taxonomy" id="132473"/>
    <lineage>
        <taxon>Bacteria</taxon>
        <taxon>Bacillati</taxon>
        <taxon>Actinomycetota</taxon>
        <taxon>Actinomycetes</taxon>
        <taxon>Kitasatosporales</taxon>
        <taxon>Streptomycetaceae</taxon>
        <taxon>Streptomyces</taxon>
        <taxon>Streptomyces aurantiacus group</taxon>
    </lineage>
</organism>
<evidence type="ECO:0000256" key="2">
    <source>
        <dbReference type="ARBA" id="ARBA00022512"/>
    </source>
</evidence>
<keyword evidence="2" id="KW-0134">Cell wall</keyword>
<dbReference type="InterPro" id="IPR005528">
    <property type="entry name" value="ChpA-H"/>
</dbReference>
<evidence type="ECO:0000256" key="5">
    <source>
        <dbReference type="ARBA" id="ARBA00022889"/>
    </source>
</evidence>
<feature type="region of interest" description="Disordered" evidence="8">
    <location>
        <begin position="24"/>
        <end position="44"/>
    </location>
</feature>
<dbReference type="Proteomes" id="UP000326553">
    <property type="component" value="Chromosome"/>
</dbReference>
<keyword evidence="6 7" id="KW-0034">Amyloid</keyword>
<dbReference type="EMBL" id="CP023695">
    <property type="protein sequence ID" value="QEV21616.1"/>
    <property type="molecule type" value="Genomic_DNA"/>
</dbReference>
<evidence type="ECO:0000256" key="1">
    <source>
        <dbReference type="ARBA" id="ARBA00004191"/>
    </source>
</evidence>
<dbReference type="GO" id="GO:0007155">
    <property type="term" value="P:cell adhesion"/>
    <property type="evidence" value="ECO:0007669"/>
    <property type="project" value="UniProtKB-KW"/>
</dbReference>
<feature type="chain" id="PRO_5023866365" evidence="9">
    <location>
        <begin position="27"/>
        <end position="84"/>
    </location>
</feature>
<gene>
    <name evidence="11" type="ORF">CP975_32470</name>
</gene>
<evidence type="ECO:0000256" key="7">
    <source>
        <dbReference type="PROSITE-ProRule" id="PRU01232"/>
    </source>
</evidence>
<evidence type="ECO:0000256" key="4">
    <source>
        <dbReference type="ARBA" id="ARBA00022729"/>
    </source>
</evidence>
<evidence type="ECO:0000256" key="6">
    <source>
        <dbReference type="ARBA" id="ARBA00023087"/>
    </source>
</evidence>
<keyword evidence="3" id="KW-0964">Secreted</keyword>
<feature type="domain" description="Chaplin" evidence="10">
    <location>
        <begin position="43"/>
        <end position="83"/>
    </location>
</feature>
<evidence type="ECO:0000256" key="9">
    <source>
        <dbReference type="SAM" id="SignalP"/>
    </source>
</evidence>
<dbReference type="RefSeq" id="WP_055536008.1">
    <property type="nucleotide sequence ID" value="NZ_CP023695.1"/>
</dbReference>
<name>A0A5J6HN05_STRAD</name>
<keyword evidence="5" id="KW-0130">Cell adhesion</keyword>
<dbReference type="PROSITE" id="PS51884">
    <property type="entry name" value="CHAPLIN"/>
    <property type="match status" value="1"/>
</dbReference>
<dbReference type="KEGG" id="salw:CP975_32470"/>
<evidence type="ECO:0000313" key="11">
    <source>
        <dbReference type="EMBL" id="QEV21616.1"/>
    </source>
</evidence>